<dbReference type="PANTHER" id="PTHR10188">
    <property type="entry name" value="L-ASPARAGINASE"/>
    <property type="match status" value="1"/>
</dbReference>
<evidence type="ECO:0000256" key="1">
    <source>
        <dbReference type="ARBA" id="ARBA00000306"/>
    </source>
</evidence>
<dbReference type="EC" id="3.5.1.1" evidence="4"/>
<evidence type="ECO:0000256" key="7">
    <source>
        <dbReference type="ARBA" id="ARBA00022801"/>
    </source>
</evidence>
<dbReference type="GO" id="GO:0005737">
    <property type="term" value="C:cytoplasm"/>
    <property type="evidence" value="ECO:0007669"/>
    <property type="project" value="TreeGrafter"/>
</dbReference>
<dbReference type="SUPFAM" id="SSF56235">
    <property type="entry name" value="N-terminal nucleophile aminohydrolases (Ntn hydrolases)"/>
    <property type="match status" value="1"/>
</dbReference>
<comment type="catalytic activity">
    <reaction evidence="13">
        <text>L-asparagine + H2O = L-aspartate + NH4(+)</text>
        <dbReference type="Rhea" id="RHEA:21016"/>
        <dbReference type="ChEBI" id="CHEBI:15377"/>
        <dbReference type="ChEBI" id="CHEBI:28938"/>
        <dbReference type="ChEBI" id="CHEBI:29991"/>
        <dbReference type="ChEBI" id="CHEBI:58048"/>
        <dbReference type="EC" id="3.5.1.1"/>
    </reaction>
</comment>
<dbReference type="PANTHER" id="PTHR10188:SF43">
    <property type="entry name" value="ASPARAGINASE (EUROFUNG)"/>
    <property type="match status" value="1"/>
</dbReference>
<evidence type="ECO:0000256" key="9">
    <source>
        <dbReference type="ARBA" id="ARBA00029701"/>
    </source>
</evidence>
<evidence type="ECO:0000256" key="3">
    <source>
        <dbReference type="ARBA" id="ARBA00012879"/>
    </source>
</evidence>
<dbReference type="InterPro" id="IPR000246">
    <property type="entry name" value="Peptidase_T2"/>
</dbReference>
<evidence type="ECO:0000256" key="16">
    <source>
        <dbReference type="PIRSR" id="PIRSR600246-3"/>
    </source>
</evidence>
<evidence type="ECO:0000256" key="13">
    <source>
        <dbReference type="ARBA" id="ARBA00049366"/>
    </source>
</evidence>
<evidence type="ECO:0000256" key="8">
    <source>
        <dbReference type="ARBA" id="ARBA00022813"/>
    </source>
</evidence>
<dbReference type="GO" id="GO:0008798">
    <property type="term" value="F:beta-aspartyl-peptidase activity"/>
    <property type="evidence" value="ECO:0007669"/>
    <property type="project" value="UniProtKB-EC"/>
</dbReference>
<dbReference type="GO" id="GO:0004067">
    <property type="term" value="F:asparaginase activity"/>
    <property type="evidence" value="ECO:0007669"/>
    <property type="project" value="UniProtKB-EC"/>
</dbReference>
<keyword evidence="8" id="KW-0068">Autocatalytic cleavage</keyword>
<evidence type="ECO:0000256" key="15">
    <source>
        <dbReference type="PIRSR" id="PIRSR600246-2"/>
    </source>
</evidence>
<dbReference type="FunFam" id="3.60.20.30:FF:000001">
    <property type="entry name" value="Isoaspartyl peptidase/L-asparaginase"/>
    <property type="match status" value="1"/>
</dbReference>
<reference evidence="17" key="1">
    <citation type="submission" date="2022-03" db="EMBL/GenBank/DDBJ databases">
        <authorList>
            <person name="Alioto T."/>
            <person name="Alioto T."/>
            <person name="Gomez Garrido J."/>
        </authorList>
    </citation>
    <scope>NUCLEOTIDE SEQUENCE</scope>
</reference>
<comment type="catalytic activity">
    <reaction evidence="1">
        <text>Cleavage of a beta-linked Asp residue from the N-terminus of a polypeptide.</text>
        <dbReference type="EC" id="3.4.19.5"/>
    </reaction>
</comment>
<dbReference type="Gene3D" id="3.60.20.30">
    <property type="entry name" value="(Glycosyl)asparaginase"/>
    <property type="match status" value="1"/>
</dbReference>
<evidence type="ECO:0000256" key="6">
    <source>
        <dbReference type="ARBA" id="ARBA00022670"/>
    </source>
</evidence>
<keyword evidence="18" id="KW-1185">Reference proteome</keyword>
<feature type="binding site" evidence="15">
    <location>
        <begin position="222"/>
        <end position="225"/>
    </location>
    <ligand>
        <name>substrate</name>
    </ligand>
</feature>
<proteinExistence type="inferred from homology"/>
<evidence type="ECO:0000256" key="4">
    <source>
        <dbReference type="ARBA" id="ARBA00012920"/>
    </source>
</evidence>
<evidence type="ECO:0000313" key="18">
    <source>
        <dbReference type="Proteomes" id="UP001295444"/>
    </source>
</evidence>
<dbReference type="CDD" id="cd04702">
    <property type="entry name" value="ASRGL1_like"/>
    <property type="match status" value="1"/>
</dbReference>
<dbReference type="InterPro" id="IPR033844">
    <property type="entry name" value="ASRGL1_meta"/>
</dbReference>
<feature type="binding site" evidence="15">
    <location>
        <begin position="199"/>
        <end position="202"/>
    </location>
    <ligand>
        <name>substrate</name>
    </ligand>
</feature>
<evidence type="ECO:0000313" key="17">
    <source>
        <dbReference type="EMBL" id="CAH2248795.1"/>
    </source>
</evidence>
<dbReference type="Proteomes" id="UP001295444">
    <property type="component" value="Chromosome 02"/>
</dbReference>
<gene>
    <name evidence="17" type="ORF">PECUL_23A062573</name>
</gene>
<feature type="site" description="Cleavage; by autolysis" evidence="16">
    <location>
        <begin position="170"/>
        <end position="171"/>
    </location>
</feature>
<feature type="active site" description="Nucleophile" evidence="14">
    <location>
        <position position="171"/>
    </location>
</feature>
<dbReference type="Pfam" id="PF01112">
    <property type="entry name" value="Asparaginase_2"/>
    <property type="match status" value="1"/>
</dbReference>
<accession>A0AAD1VT45</accession>
<evidence type="ECO:0000256" key="14">
    <source>
        <dbReference type="PIRSR" id="PIRSR600246-1"/>
    </source>
</evidence>
<evidence type="ECO:0000256" key="12">
    <source>
        <dbReference type="ARBA" id="ARBA00030667"/>
    </source>
</evidence>
<evidence type="ECO:0000256" key="2">
    <source>
        <dbReference type="ARBA" id="ARBA00010872"/>
    </source>
</evidence>
<name>A0AAD1VT45_PELCU</name>
<dbReference type="InterPro" id="IPR029055">
    <property type="entry name" value="Ntn_hydrolases_N"/>
</dbReference>
<dbReference type="GO" id="GO:0033345">
    <property type="term" value="P:L-asparagine catabolic process via L-aspartate"/>
    <property type="evidence" value="ECO:0007669"/>
    <property type="project" value="TreeGrafter"/>
</dbReference>
<dbReference type="AlphaFoldDB" id="A0AAD1VT45"/>
<sequence>MDRKPVIVVHGGAWAIPDYLAESSTNGVKGAACCGFSILAQGGSSMHAVEAAVRVLEDDKAFDAGHGAVLNADGNVELDAIIMDGKNLAVGAVSCIKNIANPITFARSVLEKTPHAMLTGEGANAFAEKMNIPRVSTDELVTDHSIKEWEEYQKYTQSVTNLFNSEKVHDTVGAVAIDSDGNVSCATSTGGITNKMVGRVGDSPIIGSGGYADNFVGAVSTTGHGESIMKVTLARLVLLHMEQGKSPRDASDQALDYMKNKVHGRGGLIAVSKTGEWAARFTTQRMAWAGIDGEMLYYGLNPGEQFQESLHNAI</sequence>
<evidence type="ECO:0000256" key="11">
    <source>
        <dbReference type="ARBA" id="ARBA00030414"/>
    </source>
</evidence>
<dbReference type="GO" id="GO:0006508">
    <property type="term" value="P:proteolysis"/>
    <property type="evidence" value="ECO:0007669"/>
    <property type="project" value="UniProtKB-KW"/>
</dbReference>
<evidence type="ECO:0000256" key="10">
    <source>
        <dbReference type="ARBA" id="ARBA00029780"/>
    </source>
</evidence>
<keyword evidence="7" id="KW-0378">Hydrolase</keyword>
<protein>
    <recommendedName>
        <fullName evidence="5">Isoaspartyl peptidase/L-asparaginase</fullName>
        <ecNumber evidence="3">3.4.19.5</ecNumber>
        <ecNumber evidence="4">3.5.1.1</ecNumber>
    </recommendedName>
    <alternativeName>
        <fullName evidence="9">Asparaginase-like protein 1</fullName>
    </alternativeName>
    <alternativeName>
        <fullName evidence="12">Beta-aspartyl-peptidase</fullName>
    </alternativeName>
    <alternativeName>
        <fullName evidence="10">Isoaspartyl dipeptidase</fullName>
    </alternativeName>
    <alternativeName>
        <fullName evidence="11">L-asparagine amidohydrolase</fullName>
    </alternativeName>
</protein>
<dbReference type="EC" id="3.4.19.5" evidence="3"/>
<comment type="similarity">
    <text evidence="2">Belongs to the Ntn-hydrolase family.</text>
</comment>
<evidence type="ECO:0000256" key="5">
    <source>
        <dbReference type="ARBA" id="ARBA00022280"/>
    </source>
</evidence>
<organism evidence="17 18">
    <name type="scientific">Pelobates cultripes</name>
    <name type="common">Western spadefoot toad</name>
    <dbReference type="NCBI Taxonomy" id="61616"/>
    <lineage>
        <taxon>Eukaryota</taxon>
        <taxon>Metazoa</taxon>
        <taxon>Chordata</taxon>
        <taxon>Craniata</taxon>
        <taxon>Vertebrata</taxon>
        <taxon>Euteleostomi</taxon>
        <taxon>Amphibia</taxon>
        <taxon>Batrachia</taxon>
        <taxon>Anura</taxon>
        <taxon>Pelobatoidea</taxon>
        <taxon>Pelobatidae</taxon>
        <taxon>Pelobates</taxon>
    </lineage>
</organism>
<dbReference type="EMBL" id="OW240913">
    <property type="protein sequence ID" value="CAH2248795.1"/>
    <property type="molecule type" value="Genomic_DNA"/>
</dbReference>
<keyword evidence="6" id="KW-0645">Protease</keyword>